<dbReference type="PANTHER" id="PTHR43720">
    <property type="entry name" value="2-AMINOMUCONIC SEMIALDEHYDE DEHYDROGENASE"/>
    <property type="match status" value="1"/>
</dbReference>
<dbReference type="EMBL" id="CABFNP030001299">
    <property type="protein sequence ID" value="CAI6098896.1"/>
    <property type="molecule type" value="Genomic_DNA"/>
</dbReference>
<dbReference type="InterPro" id="IPR016162">
    <property type="entry name" value="Ald_DH_N"/>
</dbReference>
<comment type="caution">
    <text evidence="4">The sequence shown here is derived from an EMBL/GenBank/DDBJ whole genome shotgun (WGS) entry which is preliminary data.</text>
</comment>
<evidence type="ECO:0000313" key="5">
    <source>
        <dbReference type="Proteomes" id="UP001160390"/>
    </source>
</evidence>
<dbReference type="Pfam" id="PF00171">
    <property type="entry name" value="Aldedh"/>
    <property type="match status" value="2"/>
</dbReference>
<dbReference type="Gene3D" id="3.40.605.10">
    <property type="entry name" value="Aldehyde Dehydrogenase, Chain A, domain 1"/>
    <property type="match status" value="1"/>
</dbReference>
<evidence type="ECO:0000256" key="2">
    <source>
        <dbReference type="ARBA" id="ARBA00023027"/>
    </source>
</evidence>
<name>A0AA35QBF3_9HYPO</name>
<dbReference type="GO" id="GO:0004029">
    <property type="term" value="F:aldehyde dehydrogenase (NAD+) activity"/>
    <property type="evidence" value="ECO:0007669"/>
    <property type="project" value="TreeGrafter"/>
</dbReference>
<keyword evidence="5" id="KW-1185">Reference proteome</keyword>
<keyword evidence="2" id="KW-0520">NAD</keyword>
<dbReference type="Proteomes" id="UP001160390">
    <property type="component" value="Unassembled WGS sequence"/>
</dbReference>
<feature type="domain" description="Aldehyde dehydrogenase" evidence="3">
    <location>
        <begin position="2"/>
        <end position="69"/>
    </location>
</feature>
<dbReference type="PANTHER" id="PTHR43720:SF2">
    <property type="entry name" value="2-AMINOMUCONIC SEMIALDEHYDE DEHYDROGENASE"/>
    <property type="match status" value="1"/>
</dbReference>
<evidence type="ECO:0000259" key="3">
    <source>
        <dbReference type="Pfam" id="PF00171"/>
    </source>
</evidence>
<dbReference type="InterPro" id="IPR015590">
    <property type="entry name" value="Aldehyde_DH_dom"/>
</dbReference>
<sequence length="184" mass="20825">MKNAVKWAHYDIMGNMGQICTTTSRIFIHERIYDEFIELFLKCTAKISIVGDPFDEKTWHGPQVSKAQRVPRFWLVASKAYFIDPTVVGDVNPSMKVYQEEIFGPFAVVVKFTSEEEVIKAANDTEYGLAATLFTTGVTRVVRVSQQLRDGNIWINSKNNSDFRVPLARMKQSGIGRELGEAVL</sequence>
<reference evidence="4" key="1">
    <citation type="submission" date="2023-01" db="EMBL/GenBank/DDBJ databases">
        <authorList>
            <person name="Piombo E."/>
        </authorList>
    </citation>
    <scope>NUCLEOTIDE SEQUENCE</scope>
</reference>
<evidence type="ECO:0000256" key="1">
    <source>
        <dbReference type="ARBA" id="ARBA00009986"/>
    </source>
</evidence>
<proteinExistence type="inferred from homology"/>
<organism evidence="4 5">
    <name type="scientific">Clonostachys chloroleuca</name>
    <dbReference type="NCBI Taxonomy" id="1926264"/>
    <lineage>
        <taxon>Eukaryota</taxon>
        <taxon>Fungi</taxon>
        <taxon>Dikarya</taxon>
        <taxon>Ascomycota</taxon>
        <taxon>Pezizomycotina</taxon>
        <taxon>Sordariomycetes</taxon>
        <taxon>Hypocreomycetidae</taxon>
        <taxon>Hypocreales</taxon>
        <taxon>Bionectriaceae</taxon>
        <taxon>Clonostachys</taxon>
    </lineage>
</organism>
<feature type="domain" description="Aldehyde dehydrogenase" evidence="3">
    <location>
        <begin position="78"/>
        <end position="183"/>
    </location>
</feature>
<dbReference type="InterPro" id="IPR016163">
    <property type="entry name" value="Ald_DH_C"/>
</dbReference>
<protein>
    <recommendedName>
        <fullName evidence="3">Aldehyde dehydrogenase domain-containing protein</fullName>
    </recommendedName>
</protein>
<comment type="similarity">
    <text evidence="1">Belongs to the aldehyde dehydrogenase family.</text>
</comment>
<dbReference type="InterPro" id="IPR016161">
    <property type="entry name" value="Ald_DH/histidinol_DH"/>
</dbReference>
<evidence type="ECO:0000313" key="4">
    <source>
        <dbReference type="EMBL" id="CAI6098896.1"/>
    </source>
</evidence>
<dbReference type="Gene3D" id="3.40.309.10">
    <property type="entry name" value="Aldehyde Dehydrogenase, Chain A, domain 2"/>
    <property type="match status" value="2"/>
</dbReference>
<dbReference type="SUPFAM" id="SSF53720">
    <property type="entry name" value="ALDH-like"/>
    <property type="match status" value="1"/>
</dbReference>
<dbReference type="GO" id="GO:0006598">
    <property type="term" value="P:polyamine catabolic process"/>
    <property type="evidence" value="ECO:0007669"/>
    <property type="project" value="TreeGrafter"/>
</dbReference>
<gene>
    <name evidence="4" type="ORF">CCHLO57077_00002928</name>
</gene>
<accession>A0AA35QBF3</accession>
<dbReference type="AlphaFoldDB" id="A0AA35QBF3"/>